<dbReference type="Pfam" id="PF02893">
    <property type="entry name" value="GRAM"/>
    <property type="match status" value="2"/>
</dbReference>
<dbReference type="InterPro" id="IPR040459">
    <property type="entry name" value="MJ1316"/>
</dbReference>
<dbReference type="SUPFAM" id="SSF47473">
    <property type="entry name" value="EF-hand"/>
    <property type="match status" value="1"/>
</dbReference>
<dbReference type="Gene3D" id="3.30.460.10">
    <property type="entry name" value="Beta Polymerase, domain 2"/>
    <property type="match status" value="1"/>
</dbReference>
<evidence type="ECO:0000256" key="1">
    <source>
        <dbReference type="ARBA" id="ARBA00022468"/>
    </source>
</evidence>
<dbReference type="PROSITE" id="PS00018">
    <property type="entry name" value="EF_HAND_1"/>
    <property type="match status" value="2"/>
</dbReference>
<dbReference type="GO" id="GO:0003824">
    <property type="term" value="F:catalytic activity"/>
    <property type="evidence" value="ECO:0007669"/>
    <property type="project" value="InterPro"/>
</dbReference>
<accession>A0A1Y2CEN8</accession>
<dbReference type="STRING" id="329046.A0A1Y2CEN8"/>
<dbReference type="Gene3D" id="3.60.10.10">
    <property type="entry name" value="Endonuclease/exonuclease/phosphatase"/>
    <property type="match status" value="1"/>
</dbReference>
<evidence type="ECO:0000259" key="4">
    <source>
        <dbReference type="PROSITE" id="PS50086"/>
    </source>
</evidence>
<dbReference type="InterPro" id="IPR050302">
    <property type="entry name" value="Rab_GAP_TBC_domain"/>
</dbReference>
<feature type="region of interest" description="Disordered" evidence="3">
    <location>
        <begin position="2045"/>
        <end position="2085"/>
    </location>
</feature>
<dbReference type="SUPFAM" id="SSF55144">
    <property type="entry name" value="LigT-like"/>
    <property type="match status" value="1"/>
</dbReference>
<name>A0A1Y2CEN8_9FUNG</name>
<dbReference type="PROSITE" id="PS50086">
    <property type="entry name" value="TBC_RABGAP"/>
    <property type="match status" value="1"/>
</dbReference>
<feature type="domain" description="EF-hand" evidence="5">
    <location>
        <begin position="1897"/>
        <end position="1932"/>
    </location>
</feature>
<evidence type="ECO:0008006" key="8">
    <source>
        <dbReference type="Google" id="ProtNLM"/>
    </source>
</evidence>
<dbReference type="InterPro" id="IPR011993">
    <property type="entry name" value="PH-like_dom_sf"/>
</dbReference>
<gene>
    <name evidence="6" type="ORF">BCR33DRAFT_784671</name>
</gene>
<dbReference type="Proteomes" id="UP000193642">
    <property type="component" value="Unassembled WGS sequence"/>
</dbReference>
<dbReference type="GO" id="GO:0005096">
    <property type="term" value="F:GTPase activator activity"/>
    <property type="evidence" value="ECO:0007669"/>
    <property type="project" value="UniProtKB-KW"/>
</dbReference>
<dbReference type="GO" id="GO:0031267">
    <property type="term" value="F:small GTPase binding"/>
    <property type="evidence" value="ECO:0007669"/>
    <property type="project" value="TreeGrafter"/>
</dbReference>
<dbReference type="OrthoDB" id="17687at2759"/>
<dbReference type="SMART" id="SM00164">
    <property type="entry name" value="TBC"/>
    <property type="match status" value="1"/>
</dbReference>
<evidence type="ECO:0000259" key="5">
    <source>
        <dbReference type="PROSITE" id="PS50222"/>
    </source>
</evidence>
<proteinExistence type="predicted"/>
<protein>
    <recommendedName>
        <fullName evidence="8">Polynucleotide adenylyltransferase</fullName>
    </recommendedName>
</protein>
<dbReference type="InterPro" id="IPR036691">
    <property type="entry name" value="Endo/exonu/phosph_ase_sf"/>
</dbReference>
<keyword evidence="2" id="KW-0106">Calcium</keyword>
<dbReference type="Gene3D" id="1.10.238.10">
    <property type="entry name" value="EF-hand"/>
    <property type="match status" value="1"/>
</dbReference>
<dbReference type="Pfam" id="PF04457">
    <property type="entry name" value="MJ1316"/>
    <property type="match status" value="1"/>
</dbReference>
<dbReference type="Gene3D" id="2.30.29.30">
    <property type="entry name" value="Pleckstrin-homology domain (PH domain)/Phosphotyrosine-binding domain (PTB)"/>
    <property type="match status" value="2"/>
</dbReference>
<feature type="compositionally biased region" description="Acidic residues" evidence="3">
    <location>
        <begin position="2060"/>
        <end position="2076"/>
    </location>
</feature>
<reference evidence="6 7" key="1">
    <citation type="submission" date="2016-07" db="EMBL/GenBank/DDBJ databases">
        <title>Pervasive Adenine N6-methylation of Active Genes in Fungi.</title>
        <authorList>
            <consortium name="DOE Joint Genome Institute"/>
            <person name="Mondo S.J."/>
            <person name="Dannebaum R.O."/>
            <person name="Kuo R.C."/>
            <person name="Labutti K."/>
            <person name="Haridas S."/>
            <person name="Kuo A."/>
            <person name="Salamov A."/>
            <person name="Ahrendt S.R."/>
            <person name="Lipzen A."/>
            <person name="Sullivan W."/>
            <person name="Andreopoulos W.B."/>
            <person name="Clum A."/>
            <person name="Lindquist E."/>
            <person name="Daum C."/>
            <person name="Ramamoorthy G.K."/>
            <person name="Gryganskyi A."/>
            <person name="Culley D."/>
            <person name="Magnuson J.K."/>
            <person name="James T.Y."/>
            <person name="O'Malley M.A."/>
            <person name="Stajich J.E."/>
            <person name="Spatafora J.W."/>
            <person name="Visel A."/>
            <person name="Grigoriev I.V."/>
        </authorList>
    </citation>
    <scope>NUCLEOTIDE SEQUENCE [LARGE SCALE GENOMIC DNA]</scope>
    <source>
        <strain evidence="6 7">JEL800</strain>
    </source>
</reference>
<dbReference type="SUPFAM" id="SSF81301">
    <property type="entry name" value="Nucleotidyltransferase"/>
    <property type="match status" value="1"/>
</dbReference>
<dbReference type="Pfam" id="PF00566">
    <property type="entry name" value="RabGAP-TBC"/>
    <property type="match status" value="1"/>
</dbReference>
<dbReference type="InterPro" id="IPR018247">
    <property type="entry name" value="EF_Hand_1_Ca_BS"/>
</dbReference>
<dbReference type="Gene3D" id="1.10.8.270">
    <property type="entry name" value="putative rabgap domain of human tbc1 domain family member 14 like domains"/>
    <property type="match status" value="1"/>
</dbReference>
<comment type="caution">
    <text evidence="6">The sequence shown here is derived from an EMBL/GenBank/DDBJ whole genome shotgun (WGS) entry which is preliminary data.</text>
</comment>
<dbReference type="Gene3D" id="3.90.1140.10">
    <property type="entry name" value="Cyclic phosphodiesterase"/>
    <property type="match status" value="1"/>
</dbReference>
<keyword evidence="1" id="KW-0343">GTPase activation</keyword>
<dbReference type="InterPro" id="IPR004182">
    <property type="entry name" value="GRAM"/>
</dbReference>
<organism evidence="6 7">
    <name type="scientific">Rhizoclosmatium globosum</name>
    <dbReference type="NCBI Taxonomy" id="329046"/>
    <lineage>
        <taxon>Eukaryota</taxon>
        <taxon>Fungi</taxon>
        <taxon>Fungi incertae sedis</taxon>
        <taxon>Chytridiomycota</taxon>
        <taxon>Chytridiomycota incertae sedis</taxon>
        <taxon>Chytridiomycetes</taxon>
        <taxon>Chytridiales</taxon>
        <taxon>Chytriomycetaceae</taxon>
        <taxon>Rhizoclosmatium</taxon>
    </lineage>
</organism>
<dbReference type="InterPro" id="IPR000195">
    <property type="entry name" value="Rab-GAP-TBC_dom"/>
</dbReference>
<dbReference type="Pfam" id="PF03372">
    <property type="entry name" value="Exo_endo_phos"/>
    <property type="match status" value="1"/>
</dbReference>
<dbReference type="SUPFAM" id="SSF47923">
    <property type="entry name" value="Ypt/Rab-GAP domain of gyp1p"/>
    <property type="match status" value="1"/>
</dbReference>
<dbReference type="PANTHER" id="PTHR47219:SF20">
    <property type="entry name" value="TBC1 DOMAIN FAMILY MEMBER 2B"/>
    <property type="match status" value="1"/>
</dbReference>
<dbReference type="InterPro" id="IPR011992">
    <property type="entry name" value="EF-hand-dom_pair"/>
</dbReference>
<dbReference type="InterPro" id="IPR043519">
    <property type="entry name" value="NT_sf"/>
</dbReference>
<dbReference type="Pfam" id="PF13563">
    <property type="entry name" value="2_5_RNA_ligase2"/>
    <property type="match status" value="1"/>
</dbReference>
<evidence type="ECO:0000313" key="7">
    <source>
        <dbReference type="Proteomes" id="UP000193642"/>
    </source>
</evidence>
<dbReference type="InterPro" id="IPR009097">
    <property type="entry name" value="Cyclic_Pdiesterase"/>
</dbReference>
<dbReference type="InterPro" id="IPR005135">
    <property type="entry name" value="Endo/exonuclease/phosphatase"/>
</dbReference>
<keyword evidence="7" id="KW-1185">Reference proteome</keyword>
<dbReference type="SUPFAM" id="SSF56219">
    <property type="entry name" value="DNase I-like"/>
    <property type="match status" value="1"/>
</dbReference>
<evidence type="ECO:0000313" key="6">
    <source>
        <dbReference type="EMBL" id="ORY45274.1"/>
    </source>
</evidence>
<dbReference type="SMART" id="SM00568">
    <property type="entry name" value="GRAM"/>
    <property type="match status" value="2"/>
</dbReference>
<dbReference type="InterPro" id="IPR002048">
    <property type="entry name" value="EF_hand_dom"/>
</dbReference>
<dbReference type="SUPFAM" id="SSF81631">
    <property type="entry name" value="PAP/OAS1 substrate-binding domain"/>
    <property type="match status" value="1"/>
</dbReference>
<sequence length="2085" mass="234006">MSAVGNIEEHSGLAVVILPTSTPENSAILSAINQIRASHDRVYDKWPAHLTLIPPTQLPPSQVTAAQLCTALAPIVDRHKSLEISLNSSILAHKQGASIVLEPSQHQWDAITSLQSDLSSLLPARSNVPKERHAFRPHLTMASLRDAAEAEALAAEMLGLLEATEGFPLRVDVSAVSVMAKGSGKDAVYSCVGSVPLGVRDSVETAPALSTSRMTPESVSTNSFAFNIGSQQWEAATPPTSSSTPLKQLRIITYNVLNDPEHPTNYSAGNRFETLLNIIEDCNADVIGLQEVGLHFLTVLTNTAWVQERYFLSIANVSKQDDIPTGIVALSKVPFHCDTIALSKGKRAVIITPYEGLKVGVVHLTSDYNGNKASLRGDQWRALMRFMGDAEAIVVGDFNSHKDVKLDNAFSTARFSDVWTDVNPEAEGFTYDPVHNQLAEQTTRRGVQGRYDRILLRSAKFSPVSCWLLGDNSVEDYSDHYGVCCDVECVRAAAQSTHVQVVNLNASFDDLAKDAIADPSVYEFLCSQNAIPDESDYKRRMKALEKLQVLLGLCFNPAPFHFSPVGSFALGINTPSSDIDVLCVSMIPAGLFSILRGDKYEFQWPDDCKLLRIVDTAKVPLIELLVCGVKVDLQYGCFIWSVSDKSFGGLDDLCSMPVMTQQSRQLLCSYLDYRRISGFLEGLVEKRRITYVTERVRVGAQFRLAARFLKVWAKKRGVDDVKMGYPPSHTLTVLLVKLMEQENFGHELTASQLVARFFRYYGFEVDWTLPIDCNSDSVARGSVDERNPMFVWSSGVNICRGVVASSRDVWINELKRASSCMSDLSVTAEPYHIMDSSSFVHIEACAPSLVQLSKLKKLIELLFAVWRMALLPENDPETSASLVMGLTKKDSTVTLTLAEKKQVLATLENVLSNFVTDVQRMEDYGNGMWMNASHVQQSAVKALVPAPSLEVSLETESAHSEKNVDMENCRDTAPIVPRPQSNANVFKSGKLRSSEDVFNRILWDNTFEREYFVIGYMDRFTGMQELSFNDFAIRKADQQGEDWIPFHRVWYFKEVKKGATDIQYTYWEVVKDNPIFSLHKAKQQDSAIWKAVVTTIQNVFDSKQPPFRIILKSPQVAGQGEVGHVVATAESIKAILKDWQWIEDNLAPELKDLEDLADQEAFALTKFQSLVTNAVYSCAYHKKLINQGWLYLSLSYLCFYSFVLGVETKIVIELKDIEELHKDKSKRGVFSDALRIITKNKTEHIFSNLFTRDETYDLLEHLTIIAMHRLMKCTLTDPAPGLTNEEQEKQEILALERATDTSTHTRASIVGLTGDDGKLPLKQLFEASKRDNRFQNQFCLPATERLMSEISAICTISISGDQTNIHGTLYISSTFLCFSSTTKYQCHLVLPFFAIKRVERVNNPQNQNTSVSTGSIAVTVWHEMRLMFQFLSDKAGGDAFCVRFTERLKTHVNLMRGLQLFLATCSSEEVLIGKSEVSTGGLGLVYGFVDTKRTKEKNKLRYWDAYLKEFGRNLTLVRLPTFVKLVRIGLPNALRGEMWEVCCGAMVKRYMNQGYFEKLLKDNQGKMSLSIEEIEKDLNRSLPEYRGYQTAEGINSLRRVLYAFSFHDPEIGYCQAMNIVVSVLLIYLSEEQAFWVLTVLSEKLLPSYYSTNMVGAVVDNQVFEQLSFGLLVHGRPKVLFQVGLAIIKVNGDAILKVKDDGELMNVLKAYFLSLGESVSPTDTGVATDVDSVSRIPNDLTEMIVDIRKSLQLKIIHGLDMYAKRSIIRNLNFNPKFNKEELLFLCDQFYSVLFYKRTGKQKGTDRLNFENFVAFLTRLTAWGRIDRDYEDEADEELKDQIAPQSVKHSSPTTANLPPPNVGTKFLNRIFDKVFDLNHDNYVEFSDVVIGMSKLIHPDLMDRIGIFFEIHDDDGDGFLNKEEMISFSESLFFLLRKEDGDKYLTSMSSLMQRSLEIMSRKSRRTANYAPVAGFRELILGDPFFVEYFDTGFKATFALQEIKYVEQNRAVRQEMMDSIWSSGVSWAGRMGEVGRRRRGFCCCSAAAAEKREGASTPAPGGDGESDDDEEEEQGYDLLDDTGKPLGTL</sequence>
<dbReference type="GO" id="GO:0005509">
    <property type="term" value="F:calcium ion binding"/>
    <property type="evidence" value="ECO:0007669"/>
    <property type="project" value="InterPro"/>
</dbReference>
<dbReference type="InterPro" id="IPR035969">
    <property type="entry name" value="Rab-GAP_TBC_sf"/>
</dbReference>
<dbReference type="FunFam" id="1.10.8.270:FF:000002">
    <property type="entry name" value="TBC1 domain family member 9B"/>
    <property type="match status" value="1"/>
</dbReference>
<feature type="domain" description="Rab-GAP TBC" evidence="4">
    <location>
        <begin position="1529"/>
        <end position="1891"/>
    </location>
</feature>
<dbReference type="EMBL" id="MCGO01000020">
    <property type="protein sequence ID" value="ORY45274.1"/>
    <property type="molecule type" value="Genomic_DNA"/>
</dbReference>
<dbReference type="PANTHER" id="PTHR47219">
    <property type="entry name" value="RAB GTPASE-ACTIVATING PROTEIN 1-LIKE"/>
    <property type="match status" value="1"/>
</dbReference>
<evidence type="ECO:0000256" key="2">
    <source>
        <dbReference type="ARBA" id="ARBA00022837"/>
    </source>
</evidence>
<dbReference type="Gene3D" id="1.10.1410.10">
    <property type="match status" value="1"/>
</dbReference>
<dbReference type="PROSITE" id="PS50222">
    <property type="entry name" value="EF_HAND_2"/>
    <property type="match status" value="1"/>
</dbReference>
<evidence type="ECO:0000256" key="3">
    <source>
        <dbReference type="SAM" id="MobiDB-lite"/>
    </source>
</evidence>